<sequence>MIQICYSSCALHQYKIHILYAFSHVFFITLLSLLLASETYAMVGLHKRKVPSNSAYESAMDGNDARQNDSCW</sequence>
<evidence type="ECO:0000256" key="1">
    <source>
        <dbReference type="SAM" id="MobiDB-lite"/>
    </source>
</evidence>
<organism evidence="3 4">
    <name type="scientific">Canavalia gladiata</name>
    <name type="common">Sword bean</name>
    <name type="synonym">Dolichos gladiatus</name>
    <dbReference type="NCBI Taxonomy" id="3824"/>
    <lineage>
        <taxon>Eukaryota</taxon>
        <taxon>Viridiplantae</taxon>
        <taxon>Streptophyta</taxon>
        <taxon>Embryophyta</taxon>
        <taxon>Tracheophyta</taxon>
        <taxon>Spermatophyta</taxon>
        <taxon>Magnoliopsida</taxon>
        <taxon>eudicotyledons</taxon>
        <taxon>Gunneridae</taxon>
        <taxon>Pentapetalae</taxon>
        <taxon>rosids</taxon>
        <taxon>fabids</taxon>
        <taxon>Fabales</taxon>
        <taxon>Fabaceae</taxon>
        <taxon>Papilionoideae</taxon>
        <taxon>50 kb inversion clade</taxon>
        <taxon>NPAAA clade</taxon>
        <taxon>indigoferoid/millettioid clade</taxon>
        <taxon>Phaseoleae</taxon>
        <taxon>Canavalia</taxon>
    </lineage>
</organism>
<dbReference type="Proteomes" id="UP001367508">
    <property type="component" value="Unassembled WGS sequence"/>
</dbReference>
<proteinExistence type="predicted"/>
<feature type="compositionally biased region" description="Basic and acidic residues" evidence="1">
    <location>
        <begin position="63"/>
        <end position="72"/>
    </location>
</feature>
<protein>
    <submittedName>
        <fullName evidence="3">Uncharacterized protein</fullName>
    </submittedName>
</protein>
<comment type="caution">
    <text evidence="3">The sequence shown here is derived from an EMBL/GenBank/DDBJ whole genome shotgun (WGS) entry which is preliminary data.</text>
</comment>
<reference evidence="3 4" key="1">
    <citation type="submission" date="2024-01" db="EMBL/GenBank/DDBJ databases">
        <title>The genomes of 5 underutilized Papilionoideae crops provide insights into root nodulation and disease resistanc.</title>
        <authorList>
            <person name="Jiang F."/>
        </authorList>
    </citation>
    <scope>NUCLEOTIDE SEQUENCE [LARGE SCALE GENOMIC DNA]</scope>
    <source>
        <strain evidence="3">LVBAO_FW01</strain>
        <tissue evidence="3">Leaves</tissue>
    </source>
</reference>
<dbReference type="AlphaFoldDB" id="A0AAN9PPB8"/>
<keyword evidence="2" id="KW-0472">Membrane</keyword>
<feature type="region of interest" description="Disordered" evidence="1">
    <location>
        <begin position="53"/>
        <end position="72"/>
    </location>
</feature>
<gene>
    <name evidence="3" type="ORF">VNO77_39894</name>
</gene>
<name>A0AAN9PPB8_CANGL</name>
<accession>A0AAN9PPB8</accession>
<evidence type="ECO:0000256" key="2">
    <source>
        <dbReference type="SAM" id="Phobius"/>
    </source>
</evidence>
<keyword evidence="4" id="KW-1185">Reference proteome</keyword>
<evidence type="ECO:0000313" key="4">
    <source>
        <dbReference type="Proteomes" id="UP001367508"/>
    </source>
</evidence>
<feature type="transmembrane region" description="Helical" evidence="2">
    <location>
        <begin position="18"/>
        <end position="43"/>
    </location>
</feature>
<keyword evidence="2" id="KW-0812">Transmembrane</keyword>
<keyword evidence="2" id="KW-1133">Transmembrane helix</keyword>
<evidence type="ECO:0000313" key="3">
    <source>
        <dbReference type="EMBL" id="KAK7307115.1"/>
    </source>
</evidence>
<dbReference type="EMBL" id="JAYMYQ010000010">
    <property type="protein sequence ID" value="KAK7307115.1"/>
    <property type="molecule type" value="Genomic_DNA"/>
</dbReference>